<dbReference type="AlphaFoldDB" id="A0A4P8HL26"/>
<feature type="signal peptide" evidence="1">
    <location>
        <begin position="1"/>
        <end position="22"/>
    </location>
</feature>
<reference evidence="3 4" key="1">
    <citation type="submission" date="2019-05" db="EMBL/GenBank/DDBJ databases">
        <title>Draft Genome Sequences of Six Type Strains of the Genus Massilia.</title>
        <authorList>
            <person name="Miess H."/>
            <person name="Frediansyhah A."/>
            <person name="Gross H."/>
        </authorList>
    </citation>
    <scope>NUCLEOTIDE SEQUENCE [LARGE SCALE GENOMIC DNA]</scope>
    <source>
        <strain evidence="3 4">DSMZ 26121</strain>
    </source>
</reference>
<keyword evidence="1" id="KW-0732">Signal</keyword>
<name>A0A4P8HL26_9BURK</name>
<dbReference type="Gene3D" id="3.40.190.10">
    <property type="entry name" value="Periplasmic binding protein-like II"/>
    <property type="match status" value="2"/>
</dbReference>
<gene>
    <name evidence="3" type="ORF">FCL38_07765</name>
    <name evidence="2" type="ORF">FHS02_001951</name>
</gene>
<dbReference type="EMBL" id="CP040017">
    <property type="protein sequence ID" value="QCP10337.1"/>
    <property type="molecule type" value="Genomic_DNA"/>
</dbReference>
<dbReference type="SUPFAM" id="SSF53850">
    <property type="entry name" value="Periplasmic binding protein-like II"/>
    <property type="match status" value="1"/>
</dbReference>
<keyword evidence="4" id="KW-1185">Reference proteome</keyword>
<organism evidence="2 5">
    <name type="scientific">Pseudoduganella umbonata</name>
    <dbReference type="NCBI Taxonomy" id="864828"/>
    <lineage>
        <taxon>Bacteria</taxon>
        <taxon>Pseudomonadati</taxon>
        <taxon>Pseudomonadota</taxon>
        <taxon>Betaproteobacteria</taxon>
        <taxon>Burkholderiales</taxon>
        <taxon>Oxalobacteraceae</taxon>
        <taxon>Telluria group</taxon>
        <taxon>Pseudoduganella</taxon>
    </lineage>
</organism>
<dbReference type="EMBL" id="JACHXS010000003">
    <property type="protein sequence ID" value="MBB3221144.1"/>
    <property type="molecule type" value="Genomic_DNA"/>
</dbReference>
<proteinExistence type="predicted"/>
<sequence>MYRLLPALLPALLCTIAGGATAAPLRVGGFVVAPLVLGEPDKPLRGALRDFLEREVVPGGVAMRWMSTSSLPDGIAALREGTLDIVLVASGQAARQAGTATSSFTYLYTRPNLAVREDFPLRTVRSLDQLAGMRIGWVAGAALSPRLKEAGATWRRAAGHTWQLENLRLVQAGEIDGAYFENEYSPRYLAHVGGMPLRVVRLPMPPRAVFMLYSLKADKADIARFDRVAGEAFAGSRFRDFLERYTASGVPRPR</sequence>
<dbReference type="OrthoDB" id="8752341at2"/>
<reference evidence="2 5" key="2">
    <citation type="submission" date="2020-08" db="EMBL/GenBank/DDBJ databases">
        <title>Genomic Encyclopedia of Type Strains, Phase III (KMG-III): the genomes of soil and plant-associated and newly described type strains.</title>
        <authorList>
            <person name="Whitman W."/>
        </authorList>
    </citation>
    <scope>NUCLEOTIDE SEQUENCE [LARGE SCALE GENOMIC DNA]</scope>
    <source>
        <strain evidence="2 5">CECT 7753</strain>
    </source>
</reference>
<accession>A0A4P8HL26</accession>
<evidence type="ECO:0000313" key="5">
    <source>
        <dbReference type="Proteomes" id="UP000584325"/>
    </source>
</evidence>
<feature type="chain" id="PRO_5044607179" evidence="1">
    <location>
        <begin position="23"/>
        <end position="254"/>
    </location>
</feature>
<evidence type="ECO:0000313" key="2">
    <source>
        <dbReference type="EMBL" id="MBB3221144.1"/>
    </source>
</evidence>
<protein>
    <submittedName>
        <fullName evidence="2">ABC-type amino acid transport substrate-binding protein</fullName>
    </submittedName>
    <submittedName>
        <fullName evidence="3">Transporter substrate-binding domain-containing protein</fullName>
    </submittedName>
</protein>
<dbReference type="Proteomes" id="UP000584325">
    <property type="component" value="Unassembled WGS sequence"/>
</dbReference>
<dbReference type="RefSeq" id="WP_137313221.1">
    <property type="nucleotide sequence ID" value="NZ_CP040017.1"/>
</dbReference>
<dbReference type="Proteomes" id="UP000298763">
    <property type="component" value="Chromosome"/>
</dbReference>
<evidence type="ECO:0000313" key="4">
    <source>
        <dbReference type="Proteomes" id="UP000298763"/>
    </source>
</evidence>
<evidence type="ECO:0000313" key="3">
    <source>
        <dbReference type="EMBL" id="QCP10337.1"/>
    </source>
</evidence>
<evidence type="ECO:0000256" key="1">
    <source>
        <dbReference type="SAM" id="SignalP"/>
    </source>
</evidence>